<dbReference type="EMBL" id="QEAM01000702">
    <property type="protein sequence ID" value="TPX36403.1"/>
    <property type="molecule type" value="Genomic_DNA"/>
</dbReference>
<keyword evidence="3" id="KW-0479">Metal-binding</keyword>
<organism evidence="6 7">
    <name type="scientific">Synchytrium endobioticum</name>
    <dbReference type="NCBI Taxonomy" id="286115"/>
    <lineage>
        <taxon>Eukaryota</taxon>
        <taxon>Fungi</taxon>
        <taxon>Fungi incertae sedis</taxon>
        <taxon>Chytridiomycota</taxon>
        <taxon>Chytridiomycota incertae sedis</taxon>
        <taxon>Chytridiomycetes</taxon>
        <taxon>Synchytriales</taxon>
        <taxon>Synchytriaceae</taxon>
        <taxon>Synchytrium</taxon>
    </lineage>
</organism>
<dbReference type="InterPro" id="IPR036412">
    <property type="entry name" value="HAD-like_sf"/>
</dbReference>
<dbReference type="Proteomes" id="UP000320475">
    <property type="component" value="Unassembled WGS sequence"/>
</dbReference>
<dbReference type="PANTHER" id="PTHR19288">
    <property type="entry name" value="4-NITROPHENYLPHOSPHATASE-RELATED"/>
    <property type="match status" value="1"/>
</dbReference>
<dbReference type="OrthoDB" id="426235at2759"/>
<dbReference type="Pfam" id="PF13344">
    <property type="entry name" value="Hydrolase_6"/>
    <property type="match status" value="1"/>
</dbReference>
<dbReference type="Gene3D" id="3.40.50.1000">
    <property type="entry name" value="HAD superfamily/HAD-like"/>
    <property type="match status" value="2"/>
</dbReference>
<evidence type="ECO:0000256" key="4">
    <source>
        <dbReference type="ARBA" id="ARBA00022842"/>
    </source>
</evidence>
<dbReference type="InterPro" id="IPR006357">
    <property type="entry name" value="HAD-SF_hydro_IIA"/>
</dbReference>
<dbReference type="NCBIfam" id="TIGR01460">
    <property type="entry name" value="HAD-SF-IIA"/>
    <property type="match status" value="1"/>
</dbReference>
<evidence type="ECO:0000313" key="6">
    <source>
        <dbReference type="EMBL" id="TPX36403.1"/>
    </source>
</evidence>
<accession>A0A507CFW6</accession>
<dbReference type="GO" id="GO:0005737">
    <property type="term" value="C:cytoplasm"/>
    <property type="evidence" value="ECO:0007669"/>
    <property type="project" value="TreeGrafter"/>
</dbReference>
<dbReference type="InterPro" id="IPR023214">
    <property type="entry name" value="HAD_sf"/>
</dbReference>
<dbReference type="GO" id="GO:0046872">
    <property type="term" value="F:metal ion binding"/>
    <property type="evidence" value="ECO:0007669"/>
    <property type="project" value="UniProtKB-KW"/>
</dbReference>
<dbReference type="Pfam" id="PF13242">
    <property type="entry name" value="Hydrolase_like"/>
    <property type="match status" value="1"/>
</dbReference>
<evidence type="ECO:0000256" key="2">
    <source>
        <dbReference type="ARBA" id="ARBA00007958"/>
    </source>
</evidence>
<dbReference type="SUPFAM" id="SSF56784">
    <property type="entry name" value="HAD-like"/>
    <property type="match status" value="1"/>
</dbReference>
<reference evidence="6 7" key="1">
    <citation type="journal article" date="2019" name="Sci. Rep.">
        <title>Comparative genomics of chytrid fungi reveal insights into the obligate biotrophic and pathogenic lifestyle of Synchytrium endobioticum.</title>
        <authorList>
            <person name="van de Vossenberg B.T.L.H."/>
            <person name="Warris S."/>
            <person name="Nguyen H.D.T."/>
            <person name="van Gent-Pelzer M.P.E."/>
            <person name="Joly D.L."/>
            <person name="van de Geest H.C."/>
            <person name="Bonants P.J.M."/>
            <person name="Smith D.S."/>
            <person name="Levesque C.A."/>
            <person name="van der Lee T.A.J."/>
        </authorList>
    </citation>
    <scope>NUCLEOTIDE SEQUENCE [LARGE SCALE GENOMIC DNA]</scope>
    <source>
        <strain evidence="6 7">LEV6574</strain>
    </source>
</reference>
<dbReference type="PANTHER" id="PTHR19288:SF46">
    <property type="entry name" value="HALOACID DEHALOGENASE-LIKE HYDROLASE DOMAIN-CONTAINING PROTEIN 2"/>
    <property type="match status" value="1"/>
</dbReference>
<dbReference type="VEuPathDB" id="FungiDB:SeMB42_g07746"/>
<evidence type="ECO:0000256" key="1">
    <source>
        <dbReference type="ARBA" id="ARBA00001946"/>
    </source>
</evidence>
<protein>
    <recommendedName>
        <fullName evidence="5">Haloacid dehalogenase-like hydrolase domain-containing protein 2</fullName>
    </recommendedName>
</protein>
<evidence type="ECO:0000313" key="7">
    <source>
        <dbReference type="Proteomes" id="UP000320475"/>
    </source>
</evidence>
<keyword evidence="4" id="KW-0460">Magnesium</keyword>
<sequence>MPVLRRFINDHSVHDRWFFYLFCLGQISKTSVVIKRMALEFDKIRGVLIDLSGTLHIESDPTTPNAPKALERLRSRGFKVRFITNTSKESKRDLHARLTSLGFSLSSSEIFTSISSAVSLIKSSNLRPHLLIEDAAMEDWEGIDTRAPNAVVVGLAPSKFHYHGLTSAMNILLNAKQDGGKLIAIHKGRYFETSAKGLALGPGPFVAALEYATDMESMVVGKPSPSFFHLVLQDLQMKPDEVVMIGDDVRDDVIGAAKAGIDLGILVKTGKYRKGDETKYEMQPSYTVNDFEAAVDLLCAKMV</sequence>
<name>A0A507CFW6_9FUNG</name>
<comment type="similarity">
    <text evidence="2">Belongs to the HAD-like hydrolase superfamily.</text>
</comment>
<dbReference type="AlphaFoldDB" id="A0A507CFW6"/>
<comment type="cofactor">
    <cofactor evidence="1">
        <name>Mg(2+)</name>
        <dbReference type="ChEBI" id="CHEBI:18420"/>
    </cofactor>
</comment>
<gene>
    <name evidence="6" type="ORF">SeLEV6574_g08065</name>
</gene>
<evidence type="ECO:0000256" key="5">
    <source>
        <dbReference type="ARBA" id="ARBA00039666"/>
    </source>
</evidence>
<dbReference type="InterPro" id="IPR006355">
    <property type="entry name" value="LHPP/HDHD2"/>
</dbReference>
<evidence type="ECO:0000256" key="3">
    <source>
        <dbReference type="ARBA" id="ARBA00022723"/>
    </source>
</evidence>
<proteinExistence type="inferred from homology"/>
<comment type="caution">
    <text evidence="6">The sequence shown here is derived from an EMBL/GenBank/DDBJ whole genome shotgun (WGS) entry which is preliminary data.</text>
</comment>
<dbReference type="GO" id="GO:0016791">
    <property type="term" value="F:phosphatase activity"/>
    <property type="evidence" value="ECO:0007669"/>
    <property type="project" value="InterPro"/>
</dbReference>
<dbReference type="NCBIfam" id="TIGR01458">
    <property type="entry name" value="HAD-SF-IIA-hyp3"/>
    <property type="match status" value="1"/>
</dbReference>